<evidence type="ECO:0000313" key="1">
    <source>
        <dbReference type="EMBL" id="PXF61733.1"/>
    </source>
</evidence>
<reference evidence="1" key="1">
    <citation type="submission" date="2018-01" db="EMBL/GenBank/DDBJ databases">
        <authorList>
            <person name="Krukenberg V."/>
        </authorList>
    </citation>
    <scope>NUCLEOTIDE SEQUENCE</scope>
    <source>
        <strain evidence="1">E20ANME2</strain>
    </source>
</reference>
<protein>
    <submittedName>
        <fullName evidence="1">Uncharacterized protein</fullName>
    </submittedName>
</protein>
<sequence>MNIFIISSAEKTVDFRKYGGTELVVGDLATSLSGFNEVEEVAVACCKGSVFPENLPKLKVIETVEESQDMYHDWIAREKDAYQIYEKYLDDYDIIVDNTKFDPIYDYEMAHPDANIFHVFHAPCEWNRAVPVPDSSHFIAASRAQAMSVSNYLGMSCKCIPHGINTRLYPFKAEKGDRYMFANRICREKGSLEFVQLIKDSGACGDVCGEDRFVISQEYVEDVKSRCNGAQVRYKGTMSHEEKVEFLQNAKAVISLPMYPFMEIFGLHAAEAMCCGTPVIALRSGGLTDQIVDGVTGFLCDALDEMQEIIVADKVSEIDPHECRRRVEEHFSREVMAKQYLEYFKKVLKG</sequence>
<evidence type="ECO:0000313" key="2">
    <source>
        <dbReference type="Proteomes" id="UP000248329"/>
    </source>
</evidence>
<name>A0AC61L5L7_9EURY</name>
<gene>
    <name evidence="1" type="ORF">C4B59_02440</name>
</gene>
<dbReference type="EMBL" id="PQXF01000003">
    <property type="protein sequence ID" value="PXF61733.1"/>
    <property type="molecule type" value="Genomic_DNA"/>
</dbReference>
<organism evidence="1 2">
    <name type="scientific">Candidatus Methanogaster sp</name>
    <dbReference type="NCBI Taxonomy" id="3386292"/>
    <lineage>
        <taxon>Archaea</taxon>
        <taxon>Methanobacteriati</taxon>
        <taxon>Methanobacteriota</taxon>
        <taxon>Stenosarchaea group</taxon>
        <taxon>Methanomicrobia</taxon>
        <taxon>Methanosarcinales</taxon>
        <taxon>ANME-2 cluster</taxon>
        <taxon>Candidatus Methanogasteraceae</taxon>
        <taxon>Candidatus Methanogaster</taxon>
    </lineage>
</organism>
<dbReference type="Proteomes" id="UP000248329">
    <property type="component" value="Unassembled WGS sequence"/>
</dbReference>
<proteinExistence type="predicted"/>
<accession>A0AC61L5L7</accession>
<comment type="caution">
    <text evidence="1">The sequence shown here is derived from an EMBL/GenBank/DDBJ whole genome shotgun (WGS) entry which is preliminary data.</text>
</comment>